<gene>
    <name evidence="3" type="ordered locus">Astex_1313</name>
</gene>
<keyword evidence="1" id="KW-0812">Transmembrane</keyword>
<keyword evidence="2" id="KW-0732">Signal</keyword>
<proteinExistence type="predicted"/>
<dbReference type="RefSeq" id="WP_013478818.1">
    <property type="nucleotide sequence ID" value="NC_014816.1"/>
</dbReference>
<feature type="transmembrane region" description="Helical" evidence="1">
    <location>
        <begin position="77"/>
        <end position="97"/>
    </location>
</feature>
<dbReference type="HOGENOM" id="CLU_1745927_0_0_5"/>
<sequence length="149" mass="14950">MRLLSLCLASASLLAPGMALAAPFTPLTIFQHAAMPVQVLILGLLAATAAAIAVCIRKLLQGPSLAGSSAFLKGLRLGGPLAGLVGAAFGTLNMTIGLANVKTVPPVAVLAPGWAEIASLILLGLITGSVAVIAHWAVEARIDRAVLGE</sequence>
<feature type="transmembrane region" description="Helical" evidence="1">
    <location>
        <begin position="37"/>
        <end position="56"/>
    </location>
</feature>
<protein>
    <recommendedName>
        <fullName evidence="5">MotA/TolQ/ExbB proton channel domain-containing protein</fullName>
    </recommendedName>
</protein>
<keyword evidence="1" id="KW-1133">Transmembrane helix</keyword>
<reference evidence="4" key="1">
    <citation type="submission" date="2010-12" db="EMBL/GenBank/DDBJ databases">
        <title>Complete sequence of chromosome 1 of Asticcacaulis excentricus CB 48.</title>
        <authorList>
            <consortium name="US DOE Joint Genome Institute"/>
            <person name="Lucas S."/>
            <person name="Copeland A."/>
            <person name="Lapidus A."/>
            <person name="Cheng J.-F."/>
            <person name="Bruce D."/>
            <person name="Goodwin L."/>
            <person name="Pitluck S."/>
            <person name="Teshima H."/>
            <person name="Davenport K."/>
            <person name="Detter J.C."/>
            <person name="Han C."/>
            <person name="Tapia R."/>
            <person name="Land M."/>
            <person name="Hauser L."/>
            <person name="Jeffries C."/>
            <person name="Kyrpides N."/>
            <person name="Ivanova N."/>
            <person name="Ovchinnikova G."/>
            <person name="Brun Y.V."/>
            <person name="Woyke T."/>
        </authorList>
    </citation>
    <scope>NUCLEOTIDE SEQUENCE [LARGE SCALE GENOMIC DNA]</scope>
    <source>
        <strain evidence="4">ATCC 15261 / DSM 4724 / KCTC 12464 / NCIMB 9791 / VKM B-1370 / CB 48</strain>
    </source>
</reference>
<accession>E8RP16</accession>
<evidence type="ECO:0000256" key="2">
    <source>
        <dbReference type="SAM" id="SignalP"/>
    </source>
</evidence>
<evidence type="ECO:0008006" key="5">
    <source>
        <dbReference type="Google" id="ProtNLM"/>
    </source>
</evidence>
<dbReference type="EMBL" id="CP002395">
    <property type="protein sequence ID" value="ADU12986.1"/>
    <property type="molecule type" value="Genomic_DNA"/>
</dbReference>
<feature type="signal peptide" evidence="2">
    <location>
        <begin position="1"/>
        <end position="21"/>
    </location>
</feature>
<dbReference type="STRING" id="573065.Astex_1313"/>
<dbReference type="OrthoDB" id="7173778at2"/>
<organism evidence="3 4">
    <name type="scientific">Asticcacaulis excentricus (strain ATCC 15261 / DSM 4724 / KCTC 12464 / NCIMB 9791 / VKM B-1370 / CB 48)</name>
    <dbReference type="NCBI Taxonomy" id="573065"/>
    <lineage>
        <taxon>Bacteria</taxon>
        <taxon>Pseudomonadati</taxon>
        <taxon>Pseudomonadota</taxon>
        <taxon>Alphaproteobacteria</taxon>
        <taxon>Caulobacterales</taxon>
        <taxon>Caulobacteraceae</taxon>
        <taxon>Asticcacaulis</taxon>
    </lineage>
</organism>
<name>E8RP16_ASTEC</name>
<keyword evidence="4" id="KW-1185">Reference proteome</keyword>
<dbReference type="AlphaFoldDB" id="E8RP16"/>
<dbReference type="eggNOG" id="COG0811">
    <property type="taxonomic scope" value="Bacteria"/>
</dbReference>
<feature type="transmembrane region" description="Helical" evidence="1">
    <location>
        <begin position="117"/>
        <end position="138"/>
    </location>
</feature>
<feature type="chain" id="PRO_5003230643" description="MotA/TolQ/ExbB proton channel domain-containing protein" evidence="2">
    <location>
        <begin position="22"/>
        <end position="149"/>
    </location>
</feature>
<dbReference type="KEGG" id="aex:Astex_1313"/>
<evidence type="ECO:0000313" key="4">
    <source>
        <dbReference type="Proteomes" id="UP000001492"/>
    </source>
</evidence>
<evidence type="ECO:0000313" key="3">
    <source>
        <dbReference type="EMBL" id="ADU12986.1"/>
    </source>
</evidence>
<evidence type="ECO:0000256" key="1">
    <source>
        <dbReference type="SAM" id="Phobius"/>
    </source>
</evidence>
<keyword evidence="1" id="KW-0472">Membrane</keyword>
<dbReference type="Proteomes" id="UP000001492">
    <property type="component" value="Chromosome 1"/>
</dbReference>